<evidence type="ECO:0000313" key="11">
    <source>
        <dbReference type="EMBL" id="KAK9142141.1"/>
    </source>
</evidence>
<dbReference type="GO" id="GO:0003677">
    <property type="term" value="F:DNA binding"/>
    <property type="evidence" value="ECO:0007669"/>
    <property type="project" value="UniProtKB-KW"/>
</dbReference>
<comment type="similarity">
    <text evidence="7">Belongs to the AP2/ERF transcription factor family. ERF subfamily.</text>
</comment>
<dbReference type="PANTHER" id="PTHR31729">
    <property type="entry name" value="ETHYLENE-RESPONSIVE TRANSCRIPTION FACTOR RAP2-1-RELATED"/>
    <property type="match status" value="1"/>
</dbReference>
<feature type="compositionally biased region" description="Polar residues" evidence="9">
    <location>
        <begin position="1"/>
        <end position="18"/>
    </location>
</feature>
<evidence type="ECO:0000256" key="6">
    <source>
        <dbReference type="ARBA" id="ARBA00023242"/>
    </source>
</evidence>
<keyword evidence="6" id="KW-0539">Nucleus</keyword>
<dbReference type="PANTHER" id="PTHR31729:SF0">
    <property type="entry name" value="ETHYLENE-RESPONSIVE TRANSCRIPTION FACTOR RAP2-10"/>
    <property type="match status" value="1"/>
</dbReference>
<dbReference type="SUPFAM" id="SSF54171">
    <property type="entry name" value="DNA-binding domain"/>
    <property type="match status" value="1"/>
</dbReference>
<dbReference type="SMART" id="SM00380">
    <property type="entry name" value="AP2"/>
    <property type="match status" value="1"/>
</dbReference>
<dbReference type="EMBL" id="JBBNAF010000005">
    <property type="protein sequence ID" value="KAK9142141.1"/>
    <property type="molecule type" value="Genomic_DNA"/>
</dbReference>
<dbReference type="AlphaFoldDB" id="A0AAP0JXZ8"/>
<evidence type="ECO:0000256" key="4">
    <source>
        <dbReference type="ARBA" id="ARBA00023125"/>
    </source>
</evidence>
<evidence type="ECO:0000256" key="5">
    <source>
        <dbReference type="ARBA" id="ARBA00023163"/>
    </source>
</evidence>
<sequence>MVKPSSSSTASEANKPETNGNGKGNGNGRCYKGVRMRKWGKWVAEVRVPHSRDRVWLGSYDTQEKAARAYDAAVFYMRGPTAKLNFPEAPPPDVHLAAGGEHLHLTPLEIQAVASRYANERDLSSEYLDGFPAEGSGGV</sequence>
<evidence type="ECO:0000259" key="10">
    <source>
        <dbReference type="PROSITE" id="PS51032"/>
    </source>
</evidence>
<dbReference type="GO" id="GO:0003700">
    <property type="term" value="F:DNA-binding transcription factor activity"/>
    <property type="evidence" value="ECO:0007669"/>
    <property type="project" value="InterPro"/>
</dbReference>
<evidence type="ECO:0000256" key="3">
    <source>
        <dbReference type="ARBA" id="ARBA00023015"/>
    </source>
</evidence>
<dbReference type="InterPro" id="IPR001471">
    <property type="entry name" value="AP2/ERF_dom"/>
</dbReference>
<feature type="domain" description="AP2/ERF" evidence="10">
    <location>
        <begin position="30"/>
        <end position="87"/>
    </location>
</feature>
<evidence type="ECO:0000256" key="2">
    <source>
        <dbReference type="ARBA" id="ARBA00022745"/>
    </source>
</evidence>
<evidence type="ECO:0000313" key="12">
    <source>
        <dbReference type="Proteomes" id="UP001420932"/>
    </source>
</evidence>
<feature type="region of interest" description="Disordered" evidence="9">
    <location>
        <begin position="1"/>
        <end position="30"/>
    </location>
</feature>
<dbReference type="Gene3D" id="3.30.730.10">
    <property type="entry name" value="AP2/ERF domain"/>
    <property type="match status" value="1"/>
</dbReference>
<dbReference type="FunFam" id="3.30.730.10:FF:000001">
    <property type="entry name" value="Ethylene-responsive transcription factor 2"/>
    <property type="match status" value="1"/>
</dbReference>
<evidence type="ECO:0000256" key="8">
    <source>
        <dbReference type="ARBA" id="ARBA00037379"/>
    </source>
</evidence>
<comment type="subcellular location">
    <subcellularLocation>
        <location evidence="1">Nucleus</location>
    </subcellularLocation>
</comment>
<name>A0AAP0JXZ8_9MAGN</name>
<keyword evidence="4" id="KW-0238">DNA-binding</keyword>
<reference evidence="11 12" key="1">
    <citation type="submission" date="2024-01" db="EMBL/GenBank/DDBJ databases">
        <title>Genome assemblies of Stephania.</title>
        <authorList>
            <person name="Yang L."/>
        </authorList>
    </citation>
    <scope>NUCLEOTIDE SEQUENCE [LARGE SCALE GENOMIC DNA]</scope>
    <source>
        <strain evidence="11">YNDBR</strain>
        <tissue evidence="11">Leaf</tissue>
    </source>
</reference>
<protein>
    <recommendedName>
        <fullName evidence="10">AP2/ERF domain-containing protein</fullName>
    </recommendedName>
</protein>
<dbReference type="GO" id="GO:0009873">
    <property type="term" value="P:ethylene-activated signaling pathway"/>
    <property type="evidence" value="ECO:0007669"/>
    <property type="project" value="UniProtKB-KW"/>
</dbReference>
<dbReference type="GO" id="GO:0005634">
    <property type="term" value="C:nucleus"/>
    <property type="evidence" value="ECO:0007669"/>
    <property type="project" value="UniProtKB-SubCell"/>
</dbReference>
<accession>A0AAP0JXZ8</accession>
<dbReference type="InterPro" id="IPR016177">
    <property type="entry name" value="DNA-bd_dom_sf"/>
</dbReference>
<keyword evidence="3" id="KW-0805">Transcription regulation</keyword>
<keyword evidence="12" id="KW-1185">Reference proteome</keyword>
<dbReference type="PRINTS" id="PR00367">
    <property type="entry name" value="ETHRSPELEMNT"/>
</dbReference>
<proteinExistence type="inferred from homology"/>
<dbReference type="Pfam" id="PF00847">
    <property type="entry name" value="AP2"/>
    <property type="match status" value="1"/>
</dbReference>
<evidence type="ECO:0000256" key="1">
    <source>
        <dbReference type="ARBA" id="ARBA00004123"/>
    </source>
</evidence>
<comment type="caution">
    <text evidence="11">The sequence shown here is derived from an EMBL/GenBank/DDBJ whole genome shotgun (WGS) entry which is preliminary data.</text>
</comment>
<evidence type="ECO:0000256" key="9">
    <source>
        <dbReference type="SAM" id="MobiDB-lite"/>
    </source>
</evidence>
<comment type="function">
    <text evidence="8">Probably acts as a transcriptional activator. Binds to the GCC-box pathogenesis-related promoter element. May be involved in the regulation of gene expression by stress factors and by components of stress signal transduction pathways.</text>
</comment>
<dbReference type="InterPro" id="IPR036955">
    <property type="entry name" value="AP2/ERF_dom_sf"/>
</dbReference>
<organism evidence="11 12">
    <name type="scientific">Stephania yunnanensis</name>
    <dbReference type="NCBI Taxonomy" id="152371"/>
    <lineage>
        <taxon>Eukaryota</taxon>
        <taxon>Viridiplantae</taxon>
        <taxon>Streptophyta</taxon>
        <taxon>Embryophyta</taxon>
        <taxon>Tracheophyta</taxon>
        <taxon>Spermatophyta</taxon>
        <taxon>Magnoliopsida</taxon>
        <taxon>Ranunculales</taxon>
        <taxon>Menispermaceae</taxon>
        <taxon>Menispermoideae</taxon>
        <taxon>Cissampelideae</taxon>
        <taxon>Stephania</taxon>
    </lineage>
</organism>
<dbReference type="Proteomes" id="UP001420932">
    <property type="component" value="Unassembled WGS sequence"/>
</dbReference>
<dbReference type="PROSITE" id="PS51032">
    <property type="entry name" value="AP2_ERF"/>
    <property type="match status" value="1"/>
</dbReference>
<gene>
    <name evidence="11" type="ORF">Syun_011541</name>
</gene>
<keyword evidence="2" id="KW-0936">Ethylene signaling pathway</keyword>
<dbReference type="CDD" id="cd00018">
    <property type="entry name" value="AP2"/>
    <property type="match status" value="1"/>
</dbReference>
<keyword evidence="5" id="KW-0804">Transcription</keyword>
<evidence type="ECO:0000256" key="7">
    <source>
        <dbReference type="ARBA" id="ARBA00024343"/>
    </source>
</evidence>